<comment type="function">
    <text evidence="4">Involved in the binding of tRNA to the ribosomes.</text>
</comment>
<dbReference type="AlphaFoldDB" id="A0A0G1EDA4"/>
<sequence>MATTGRLRVKLKSYDHRVIDEAAAKILDSAIATGAKIVGPIPLPTKKTIIPIIPSTSRGIKNAQEHFEILVHKRLIELIDPSERTIDSLSNLDLPALLIKKGCLCLWLKPVRAL</sequence>
<evidence type="ECO:0000313" key="7">
    <source>
        <dbReference type="Proteomes" id="UP000034611"/>
    </source>
</evidence>
<dbReference type="InterPro" id="IPR001848">
    <property type="entry name" value="Ribosomal_uS10"/>
</dbReference>
<evidence type="ECO:0000259" key="5">
    <source>
        <dbReference type="SMART" id="SM01403"/>
    </source>
</evidence>
<dbReference type="InterPro" id="IPR036838">
    <property type="entry name" value="Ribosomal_uS10_dom_sf"/>
</dbReference>
<protein>
    <recommendedName>
        <fullName evidence="4">Small ribosomal subunit protein uS10</fullName>
    </recommendedName>
</protein>
<gene>
    <name evidence="4" type="primary">rpsJ</name>
    <name evidence="6" type="ORF">UV56_C0002G0011</name>
</gene>
<evidence type="ECO:0000256" key="2">
    <source>
        <dbReference type="ARBA" id="ARBA00022980"/>
    </source>
</evidence>
<dbReference type="HAMAP" id="MF_00508">
    <property type="entry name" value="Ribosomal_uS10"/>
    <property type="match status" value="1"/>
</dbReference>
<feature type="domain" description="Small ribosomal subunit protein uS10" evidence="5">
    <location>
        <begin position="8"/>
        <end position="100"/>
    </location>
</feature>
<dbReference type="EMBL" id="LCEY01000002">
    <property type="protein sequence ID" value="KKS81006.1"/>
    <property type="molecule type" value="Genomic_DNA"/>
</dbReference>
<name>A0A0G1EDA4_9BACT</name>
<evidence type="ECO:0000256" key="3">
    <source>
        <dbReference type="ARBA" id="ARBA00023274"/>
    </source>
</evidence>
<keyword evidence="2 4" id="KW-0689">Ribosomal protein</keyword>
<dbReference type="GO" id="GO:0005840">
    <property type="term" value="C:ribosome"/>
    <property type="evidence" value="ECO:0007669"/>
    <property type="project" value="UniProtKB-KW"/>
</dbReference>
<dbReference type="NCBIfam" id="NF001861">
    <property type="entry name" value="PRK00596.1"/>
    <property type="match status" value="1"/>
</dbReference>
<comment type="subunit">
    <text evidence="4">Part of the 30S ribosomal subunit.</text>
</comment>
<comment type="caution">
    <text evidence="6">The sequence shown here is derived from an EMBL/GenBank/DDBJ whole genome shotgun (WGS) entry which is preliminary data.</text>
</comment>
<dbReference type="Proteomes" id="UP000034611">
    <property type="component" value="Unassembled WGS sequence"/>
</dbReference>
<keyword evidence="3 4" id="KW-0687">Ribonucleoprotein</keyword>
<dbReference type="Pfam" id="PF00338">
    <property type="entry name" value="Ribosomal_S10"/>
    <property type="match status" value="1"/>
</dbReference>
<dbReference type="PRINTS" id="PR00971">
    <property type="entry name" value="RIBOSOMALS10"/>
</dbReference>
<dbReference type="Gene3D" id="3.30.70.600">
    <property type="entry name" value="Ribosomal protein S10 domain"/>
    <property type="match status" value="1"/>
</dbReference>
<proteinExistence type="inferred from homology"/>
<evidence type="ECO:0000256" key="4">
    <source>
        <dbReference type="HAMAP-Rule" id="MF_00508"/>
    </source>
</evidence>
<dbReference type="SUPFAM" id="SSF54999">
    <property type="entry name" value="Ribosomal protein S10"/>
    <property type="match status" value="1"/>
</dbReference>
<comment type="similarity">
    <text evidence="1 4">Belongs to the universal ribosomal protein uS10 family.</text>
</comment>
<dbReference type="PANTHER" id="PTHR11700">
    <property type="entry name" value="30S RIBOSOMAL PROTEIN S10 FAMILY MEMBER"/>
    <property type="match status" value="1"/>
</dbReference>
<evidence type="ECO:0000313" key="6">
    <source>
        <dbReference type="EMBL" id="KKS81006.1"/>
    </source>
</evidence>
<accession>A0A0G1EDA4</accession>
<dbReference type="GO" id="GO:0006412">
    <property type="term" value="P:translation"/>
    <property type="evidence" value="ECO:0007669"/>
    <property type="project" value="UniProtKB-UniRule"/>
</dbReference>
<dbReference type="PROSITE" id="PS00361">
    <property type="entry name" value="RIBOSOMAL_S10"/>
    <property type="match status" value="1"/>
</dbReference>
<dbReference type="GO" id="GO:0000049">
    <property type="term" value="F:tRNA binding"/>
    <property type="evidence" value="ECO:0007669"/>
    <property type="project" value="UniProtKB-UniRule"/>
</dbReference>
<dbReference type="SMART" id="SM01403">
    <property type="entry name" value="Ribosomal_S10"/>
    <property type="match status" value="1"/>
</dbReference>
<dbReference type="InterPro" id="IPR027486">
    <property type="entry name" value="Ribosomal_uS10_dom"/>
</dbReference>
<organism evidence="6 7">
    <name type="scientific">Candidatus Woesebacteria bacterium GW2011_GWC1_43_10b</name>
    <dbReference type="NCBI Taxonomy" id="1618585"/>
    <lineage>
        <taxon>Bacteria</taxon>
        <taxon>Candidatus Woeseibacteriota</taxon>
    </lineage>
</organism>
<dbReference type="GO" id="GO:1990904">
    <property type="term" value="C:ribonucleoprotein complex"/>
    <property type="evidence" value="ECO:0007669"/>
    <property type="project" value="UniProtKB-KW"/>
</dbReference>
<dbReference type="GO" id="GO:0003735">
    <property type="term" value="F:structural constituent of ribosome"/>
    <property type="evidence" value="ECO:0007669"/>
    <property type="project" value="InterPro"/>
</dbReference>
<dbReference type="PATRIC" id="fig|1618585.3.peg.33"/>
<dbReference type="InterPro" id="IPR018268">
    <property type="entry name" value="Ribosomal_uS10_CS"/>
</dbReference>
<reference evidence="6 7" key="1">
    <citation type="journal article" date="2015" name="Nature">
        <title>rRNA introns, odd ribosomes, and small enigmatic genomes across a large radiation of phyla.</title>
        <authorList>
            <person name="Brown C.T."/>
            <person name="Hug L.A."/>
            <person name="Thomas B.C."/>
            <person name="Sharon I."/>
            <person name="Castelle C.J."/>
            <person name="Singh A."/>
            <person name="Wilkins M.J."/>
            <person name="Williams K.H."/>
            <person name="Banfield J.F."/>
        </authorList>
    </citation>
    <scope>NUCLEOTIDE SEQUENCE [LARGE SCALE GENOMIC DNA]</scope>
</reference>
<dbReference type="NCBIfam" id="TIGR01049">
    <property type="entry name" value="rpsJ_bact"/>
    <property type="match status" value="1"/>
</dbReference>
<evidence type="ECO:0000256" key="1">
    <source>
        <dbReference type="ARBA" id="ARBA00007102"/>
    </source>
</evidence>